<dbReference type="Gene3D" id="3.90.550.10">
    <property type="entry name" value="Spore Coat Polysaccharide Biosynthesis Protein SpsA, Chain A"/>
    <property type="match status" value="1"/>
</dbReference>
<dbReference type="InterPro" id="IPR029044">
    <property type="entry name" value="Nucleotide-diphossugar_trans"/>
</dbReference>
<dbReference type="InterPro" id="IPR050834">
    <property type="entry name" value="Glycosyltransf_2"/>
</dbReference>
<dbReference type="EMBL" id="CP118247">
    <property type="protein sequence ID" value="WDR06226.1"/>
    <property type="molecule type" value="Genomic_DNA"/>
</dbReference>
<evidence type="ECO:0000259" key="1">
    <source>
        <dbReference type="Pfam" id="PF00535"/>
    </source>
</evidence>
<dbReference type="PANTHER" id="PTHR43685">
    <property type="entry name" value="GLYCOSYLTRANSFERASE"/>
    <property type="match status" value="1"/>
</dbReference>
<organism evidence="2 3">
    <name type="scientific">Devosia rhodophyticola</name>
    <dbReference type="NCBI Taxonomy" id="3026423"/>
    <lineage>
        <taxon>Bacteria</taxon>
        <taxon>Pseudomonadati</taxon>
        <taxon>Pseudomonadota</taxon>
        <taxon>Alphaproteobacteria</taxon>
        <taxon>Hyphomicrobiales</taxon>
        <taxon>Devosiaceae</taxon>
        <taxon>Devosia</taxon>
    </lineage>
</organism>
<dbReference type="SUPFAM" id="SSF53448">
    <property type="entry name" value="Nucleotide-diphospho-sugar transferases"/>
    <property type="match status" value="1"/>
</dbReference>
<proteinExistence type="predicted"/>
<accession>A0ABY7YYA4</accession>
<reference evidence="2 3" key="1">
    <citation type="submission" date="2023-02" db="EMBL/GenBank/DDBJ databases">
        <title>Devosia chondri sp. nov., isolated from the phycosphere of marine algae.</title>
        <authorList>
            <person name="Kim J.M."/>
            <person name="Lee J.K."/>
            <person name="Choi B.J."/>
            <person name="Bayburt H."/>
            <person name="Jeon C.O."/>
        </authorList>
    </citation>
    <scope>NUCLEOTIDE SEQUENCE [LARGE SCALE GENOMIC DNA]</scope>
    <source>
        <strain evidence="2 3">G2-5</strain>
    </source>
</reference>
<dbReference type="Pfam" id="PF00535">
    <property type="entry name" value="Glycos_transf_2"/>
    <property type="match status" value="1"/>
</dbReference>
<protein>
    <submittedName>
        <fullName evidence="2">Glycosyltransferase family 2 protein</fullName>
    </submittedName>
</protein>
<dbReference type="PANTHER" id="PTHR43685:SF2">
    <property type="entry name" value="GLYCOSYLTRANSFERASE 2-LIKE DOMAIN-CONTAINING PROTEIN"/>
    <property type="match status" value="1"/>
</dbReference>
<dbReference type="Proteomes" id="UP001222118">
    <property type="component" value="Chromosome"/>
</dbReference>
<evidence type="ECO:0000313" key="3">
    <source>
        <dbReference type="Proteomes" id="UP001222118"/>
    </source>
</evidence>
<dbReference type="InterPro" id="IPR001173">
    <property type="entry name" value="Glyco_trans_2-like"/>
</dbReference>
<name>A0ABY7YYA4_9HYPH</name>
<dbReference type="CDD" id="cd00761">
    <property type="entry name" value="Glyco_tranf_GTA_type"/>
    <property type="match status" value="1"/>
</dbReference>
<feature type="domain" description="Glycosyltransferase 2-like" evidence="1">
    <location>
        <begin position="6"/>
        <end position="129"/>
    </location>
</feature>
<gene>
    <name evidence="2" type="ORF">PSQ90_01830</name>
</gene>
<sequence>MNPTVSVILPSHNRKDSIRASATSVLSQSFGDLELIVVDDGSKEDIKSVLDAIGDPRIKYIRREQNGGAAAARNTGVAAAQGTFVAFQDSDDLWLPKKLEWQLAMFAALPDDVGVVTSHRIIYGRDENYVFGADKVCVAPDLSKAIDQSNQVGSMLDANRLVLPCALFRRNLLPTADWFDICAKANEDWEFAVRISQITRIHEDNRPVMLAYVSPDSISGSRSKQAMGTVRILTVNRELLRQYPSQRAAIMVDIARSLAATGKTRWARRFIVESVRAHPSAIWLLAQSQMRRTGRSLRRVAHSFLG</sequence>
<keyword evidence="3" id="KW-1185">Reference proteome</keyword>
<dbReference type="RefSeq" id="WP_282211740.1">
    <property type="nucleotide sequence ID" value="NZ_CP118247.1"/>
</dbReference>
<evidence type="ECO:0000313" key="2">
    <source>
        <dbReference type="EMBL" id="WDR06226.1"/>
    </source>
</evidence>